<dbReference type="Proteomes" id="UP000770717">
    <property type="component" value="Unassembled WGS sequence"/>
</dbReference>
<dbReference type="AlphaFoldDB" id="A0A8J6FEB2"/>
<keyword evidence="3" id="KW-1185">Reference proteome</keyword>
<dbReference type="PROSITE" id="PS50200">
    <property type="entry name" value="RA"/>
    <property type="match status" value="1"/>
</dbReference>
<reference evidence="2" key="1">
    <citation type="thesis" date="2020" institute="ProQuest LLC" country="789 East Eisenhower Parkway, Ann Arbor, MI, USA">
        <title>Comparative Genomics and Chromosome Evolution.</title>
        <authorList>
            <person name="Mudd A.B."/>
        </authorList>
    </citation>
    <scope>NUCLEOTIDE SEQUENCE</scope>
    <source>
        <strain evidence="2">HN-11 Male</strain>
        <tissue evidence="2">Kidney and liver</tissue>
    </source>
</reference>
<dbReference type="Pfam" id="PF00788">
    <property type="entry name" value="RA"/>
    <property type="match status" value="1"/>
</dbReference>
<evidence type="ECO:0000313" key="2">
    <source>
        <dbReference type="EMBL" id="KAG9485455.1"/>
    </source>
</evidence>
<dbReference type="PANTHER" id="PTHR22738">
    <property type="entry name" value="RASSF"/>
    <property type="match status" value="1"/>
</dbReference>
<comment type="caution">
    <text evidence="2">The sequence shown here is derived from an EMBL/GenBank/DDBJ whole genome shotgun (WGS) entry which is preliminary data.</text>
</comment>
<organism evidence="2 3">
    <name type="scientific">Eleutherodactylus coqui</name>
    <name type="common">Puerto Rican coqui</name>
    <dbReference type="NCBI Taxonomy" id="57060"/>
    <lineage>
        <taxon>Eukaryota</taxon>
        <taxon>Metazoa</taxon>
        <taxon>Chordata</taxon>
        <taxon>Craniata</taxon>
        <taxon>Vertebrata</taxon>
        <taxon>Euteleostomi</taxon>
        <taxon>Amphibia</taxon>
        <taxon>Batrachia</taxon>
        <taxon>Anura</taxon>
        <taxon>Neobatrachia</taxon>
        <taxon>Hyloidea</taxon>
        <taxon>Eleutherodactylidae</taxon>
        <taxon>Eleutherodactylinae</taxon>
        <taxon>Eleutherodactylus</taxon>
        <taxon>Eleutherodactylus</taxon>
    </lineage>
</organism>
<evidence type="ECO:0000259" key="1">
    <source>
        <dbReference type="PROSITE" id="PS50200"/>
    </source>
</evidence>
<proteinExistence type="predicted"/>
<accession>A0A8J6FEB2</accession>
<dbReference type="PANTHER" id="PTHR22738:SF9">
    <property type="entry name" value="RAS ASSOCIATION DOMAIN-CONTAINING PROTEIN 5"/>
    <property type="match status" value="1"/>
</dbReference>
<sequence>SGSMSSGYCSLEEDIEDYFFTARENLSRKAAKVQDERKEEKKPSIQELRQRIETFNTTVQNGLIMKMTEDGTYTGFIKVHLKLKRPVTVTDTTESPSFITMKPMSSSSQVEKKTSFYLPLDAVKQLHISSLTTASEVIRGLLQKFQVVDDPLRFALFKQMQKDGQGESDH</sequence>
<name>A0A8J6FEB2_ELECQ</name>
<evidence type="ECO:0000313" key="3">
    <source>
        <dbReference type="Proteomes" id="UP000770717"/>
    </source>
</evidence>
<feature type="domain" description="Ras-associating" evidence="1">
    <location>
        <begin position="114"/>
        <end position="170"/>
    </location>
</feature>
<dbReference type="GO" id="GO:0007165">
    <property type="term" value="P:signal transduction"/>
    <property type="evidence" value="ECO:0007669"/>
    <property type="project" value="InterPro"/>
</dbReference>
<dbReference type="InterPro" id="IPR000159">
    <property type="entry name" value="RA_dom"/>
</dbReference>
<protein>
    <recommendedName>
        <fullName evidence="1">Ras-associating domain-containing protein</fullName>
    </recommendedName>
</protein>
<dbReference type="InterPro" id="IPR033614">
    <property type="entry name" value="RASSF1-6"/>
</dbReference>
<feature type="non-terminal residue" evidence="2">
    <location>
        <position position="170"/>
    </location>
</feature>
<dbReference type="Gene3D" id="3.10.20.90">
    <property type="entry name" value="Phosphatidylinositol 3-kinase Catalytic Subunit, Chain A, domain 1"/>
    <property type="match status" value="1"/>
</dbReference>
<gene>
    <name evidence="2" type="ORF">GDO78_008501</name>
</gene>
<dbReference type="OrthoDB" id="74314at2759"/>
<dbReference type="GO" id="GO:0005634">
    <property type="term" value="C:nucleus"/>
    <property type="evidence" value="ECO:0007669"/>
    <property type="project" value="TreeGrafter"/>
</dbReference>
<dbReference type="EMBL" id="WNTK01000004">
    <property type="protein sequence ID" value="KAG9485455.1"/>
    <property type="molecule type" value="Genomic_DNA"/>
</dbReference>